<dbReference type="SUPFAM" id="SSF51735">
    <property type="entry name" value="NAD(P)-binding Rossmann-fold domains"/>
    <property type="match status" value="1"/>
</dbReference>
<gene>
    <name evidence="4" type="primary">proC</name>
    <name evidence="7" type="ORF">GGR88_000275</name>
</gene>
<dbReference type="HAMAP" id="MF_01925">
    <property type="entry name" value="P5C_reductase"/>
    <property type="match status" value="1"/>
</dbReference>
<comment type="subcellular location">
    <subcellularLocation>
        <location evidence="4">Cytoplasm</location>
    </subcellularLocation>
</comment>
<evidence type="ECO:0000256" key="3">
    <source>
        <dbReference type="ARBA" id="ARBA00023002"/>
    </source>
</evidence>
<dbReference type="InterPro" id="IPR053790">
    <property type="entry name" value="P5CR-like_CS"/>
</dbReference>
<dbReference type="Gene3D" id="1.10.3730.10">
    <property type="entry name" value="ProC C-terminal domain-like"/>
    <property type="match status" value="1"/>
</dbReference>
<dbReference type="InterPro" id="IPR029036">
    <property type="entry name" value="P5CR_dimer"/>
</dbReference>
<dbReference type="InterPro" id="IPR000304">
    <property type="entry name" value="Pyrroline-COOH_reductase"/>
</dbReference>
<keyword evidence="3 4" id="KW-0560">Oxidoreductase</keyword>
<evidence type="ECO:0000259" key="6">
    <source>
        <dbReference type="Pfam" id="PF14748"/>
    </source>
</evidence>
<comment type="catalytic activity">
    <reaction evidence="4">
        <text>L-proline + NADP(+) = (S)-1-pyrroline-5-carboxylate + NADPH + 2 H(+)</text>
        <dbReference type="Rhea" id="RHEA:14109"/>
        <dbReference type="ChEBI" id="CHEBI:15378"/>
        <dbReference type="ChEBI" id="CHEBI:17388"/>
        <dbReference type="ChEBI" id="CHEBI:57783"/>
        <dbReference type="ChEBI" id="CHEBI:58349"/>
        <dbReference type="ChEBI" id="CHEBI:60039"/>
        <dbReference type="EC" id="1.5.1.2"/>
    </reaction>
</comment>
<reference evidence="7 8" key="1">
    <citation type="submission" date="2020-03" db="EMBL/GenBank/DDBJ databases">
        <title>Genomic Encyclopedia of Type Strains, Phase IV (KMG-IV): sequencing the most valuable type-strain genomes for metagenomic binning, comparative biology and taxonomic classification.</title>
        <authorList>
            <person name="Goeker M."/>
        </authorList>
    </citation>
    <scope>NUCLEOTIDE SEQUENCE [LARGE SCALE GENOMIC DNA]</scope>
    <source>
        <strain evidence="7 8">DSM 27651</strain>
    </source>
</reference>
<dbReference type="InterPro" id="IPR028939">
    <property type="entry name" value="P5C_Rdtase_cat_N"/>
</dbReference>
<dbReference type="PANTHER" id="PTHR11645:SF0">
    <property type="entry name" value="PYRROLINE-5-CARBOXYLATE REDUCTASE 3"/>
    <property type="match status" value="1"/>
</dbReference>
<dbReference type="EC" id="1.5.1.2" evidence="4"/>
<comment type="catalytic activity">
    <reaction evidence="4">
        <text>L-proline + NAD(+) = (S)-1-pyrroline-5-carboxylate + NADH + 2 H(+)</text>
        <dbReference type="Rhea" id="RHEA:14105"/>
        <dbReference type="ChEBI" id="CHEBI:15378"/>
        <dbReference type="ChEBI" id="CHEBI:17388"/>
        <dbReference type="ChEBI" id="CHEBI:57540"/>
        <dbReference type="ChEBI" id="CHEBI:57945"/>
        <dbReference type="ChEBI" id="CHEBI:60039"/>
        <dbReference type="EC" id="1.5.1.2"/>
    </reaction>
</comment>
<dbReference type="GO" id="GO:0004735">
    <property type="term" value="F:pyrroline-5-carboxylate reductase activity"/>
    <property type="evidence" value="ECO:0007669"/>
    <property type="project" value="UniProtKB-EC"/>
</dbReference>
<dbReference type="Gene3D" id="3.40.50.720">
    <property type="entry name" value="NAD(P)-binding Rossmann-like Domain"/>
    <property type="match status" value="1"/>
</dbReference>
<dbReference type="Pfam" id="PF03807">
    <property type="entry name" value="F420_oxidored"/>
    <property type="match status" value="1"/>
</dbReference>
<comment type="caution">
    <text evidence="7">The sequence shown here is derived from an EMBL/GenBank/DDBJ whole genome shotgun (WGS) entry which is preliminary data.</text>
</comment>
<dbReference type="Proteomes" id="UP000734218">
    <property type="component" value="Unassembled WGS sequence"/>
</dbReference>
<dbReference type="PANTHER" id="PTHR11645">
    <property type="entry name" value="PYRROLINE-5-CARBOXYLATE REDUCTASE"/>
    <property type="match status" value="1"/>
</dbReference>
<dbReference type="PROSITE" id="PS00521">
    <property type="entry name" value="P5CR"/>
    <property type="match status" value="1"/>
</dbReference>
<evidence type="ECO:0000259" key="5">
    <source>
        <dbReference type="Pfam" id="PF03807"/>
    </source>
</evidence>
<keyword evidence="2 4" id="KW-0521">NADP</keyword>
<comment type="pathway">
    <text evidence="4">Amino-acid biosynthesis; L-proline biosynthesis; L-proline from L-glutamate 5-semialdehyde: step 1/1.</text>
</comment>
<proteinExistence type="inferred from homology"/>
<comment type="similarity">
    <text evidence="1 4">Belongs to the pyrroline-5-carboxylate reductase family.</text>
</comment>
<evidence type="ECO:0000313" key="8">
    <source>
        <dbReference type="Proteomes" id="UP000734218"/>
    </source>
</evidence>
<sequence>MFSDYPETMLLFGCGAMAGAMLSRWLESGLSPDRVTVVRPSGAAVAPGVRVERQLPSGLTADLVLVGVKPAMLGTVADDISATMAPGGQLLSILAGVTHASLRERFPAVRSIVRAMPNLPVALGAGVVALHAPDAGPDECASLTALHKPLGLVEWIEDEADYDAVTALAGSGPAFLYRFIDALAKGGAATGLDPAQAARLALVTVEGSARLATMADASPAALADRVASKGGSTRAGLDRLDADGALDRLVAETLAAATARNRDMGRENG</sequence>
<keyword evidence="4" id="KW-0641">Proline biosynthesis</keyword>
<accession>A0ABX0XHJ2</accession>
<evidence type="ECO:0000256" key="4">
    <source>
        <dbReference type="HAMAP-Rule" id="MF_01925"/>
    </source>
</evidence>
<dbReference type="PIRSF" id="PIRSF000193">
    <property type="entry name" value="Pyrrol-5-carb_rd"/>
    <property type="match status" value="1"/>
</dbReference>
<evidence type="ECO:0000256" key="2">
    <source>
        <dbReference type="ARBA" id="ARBA00022857"/>
    </source>
</evidence>
<organism evidence="7 8">
    <name type="scientific">Sphingomonas jejuensis</name>
    <dbReference type="NCBI Taxonomy" id="904715"/>
    <lineage>
        <taxon>Bacteria</taxon>
        <taxon>Pseudomonadati</taxon>
        <taxon>Pseudomonadota</taxon>
        <taxon>Alphaproteobacteria</taxon>
        <taxon>Sphingomonadales</taxon>
        <taxon>Sphingomonadaceae</taxon>
        <taxon>Sphingomonas</taxon>
    </lineage>
</organism>
<keyword evidence="8" id="KW-1185">Reference proteome</keyword>
<protein>
    <recommendedName>
        <fullName evidence="4">Pyrroline-5-carboxylate reductase</fullName>
        <shortName evidence="4">P5C reductase</shortName>
        <shortName evidence="4">P5CR</shortName>
        <ecNumber evidence="4">1.5.1.2</ecNumber>
    </recommendedName>
    <alternativeName>
        <fullName evidence="4">PCA reductase</fullName>
    </alternativeName>
</protein>
<feature type="domain" description="Pyrroline-5-carboxylate reductase catalytic N-terminal" evidence="5">
    <location>
        <begin position="12"/>
        <end position="96"/>
    </location>
</feature>
<evidence type="ECO:0000256" key="1">
    <source>
        <dbReference type="ARBA" id="ARBA00005525"/>
    </source>
</evidence>
<keyword evidence="4" id="KW-0963">Cytoplasm</keyword>
<feature type="domain" description="Pyrroline-5-carboxylate reductase dimerisation" evidence="6">
    <location>
        <begin position="159"/>
        <end position="264"/>
    </location>
</feature>
<dbReference type="SUPFAM" id="SSF48179">
    <property type="entry name" value="6-phosphogluconate dehydrogenase C-terminal domain-like"/>
    <property type="match status" value="1"/>
</dbReference>
<name>A0ABX0XHJ2_9SPHN</name>
<dbReference type="InterPro" id="IPR008927">
    <property type="entry name" value="6-PGluconate_DH-like_C_sf"/>
</dbReference>
<evidence type="ECO:0000313" key="7">
    <source>
        <dbReference type="EMBL" id="NJC32801.1"/>
    </source>
</evidence>
<keyword evidence="4" id="KW-0028">Amino-acid biosynthesis</keyword>
<comment type="function">
    <text evidence="4">Catalyzes the reduction of 1-pyrroline-5-carboxylate (PCA) to L-proline.</text>
</comment>
<dbReference type="InterPro" id="IPR036291">
    <property type="entry name" value="NAD(P)-bd_dom_sf"/>
</dbReference>
<dbReference type="EMBL" id="JAATJE010000001">
    <property type="protein sequence ID" value="NJC32801.1"/>
    <property type="molecule type" value="Genomic_DNA"/>
</dbReference>
<dbReference type="Pfam" id="PF14748">
    <property type="entry name" value="P5CR_dimer"/>
    <property type="match status" value="1"/>
</dbReference>
<dbReference type="RefSeq" id="WP_167952254.1">
    <property type="nucleotide sequence ID" value="NZ_JAATJE010000001.1"/>
</dbReference>